<evidence type="ECO:0000256" key="3">
    <source>
        <dbReference type="ARBA" id="ARBA00022723"/>
    </source>
</evidence>
<dbReference type="InterPro" id="IPR006127">
    <property type="entry name" value="ZnuA-like"/>
</dbReference>
<evidence type="ECO:0000256" key="2">
    <source>
        <dbReference type="ARBA" id="ARBA00022448"/>
    </source>
</evidence>
<dbReference type="Gene3D" id="3.40.50.1980">
    <property type="entry name" value="Nitrogenase molybdenum iron protein domain"/>
    <property type="match status" value="2"/>
</dbReference>
<evidence type="ECO:0000256" key="6">
    <source>
        <dbReference type="SAM" id="SignalP"/>
    </source>
</evidence>
<dbReference type="PRINTS" id="PR00691">
    <property type="entry name" value="ADHESINB"/>
</dbReference>
<dbReference type="Pfam" id="PF01297">
    <property type="entry name" value="ZnuA"/>
    <property type="match status" value="1"/>
</dbReference>
<gene>
    <name evidence="7" type="ORF">N9R04_09470</name>
</gene>
<keyword evidence="3" id="KW-0479">Metal-binding</keyword>
<comment type="similarity">
    <text evidence="5">Belongs to the bacterial solute-binding protein 9 family.</text>
</comment>
<dbReference type="InterPro" id="IPR050492">
    <property type="entry name" value="Bact_metal-bind_prot9"/>
</dbReference>
<keyword evidence="2 5" id="KW-0813">Transport</keyword>
<dbReference type="Proteomes" id="UP001209553">
    <property type="component" value="Unassembled WGS sequence"/>
</dbReference>
<keyword evidence="4 6" id="KW-0732">Signal</keyword>
<dbReference type="RefSeq" id="WP_262856599.1">
    <property type="nucleotide sequence ID" value="NZ_JAOPKZ010000016.1"/>
</dbReference>
<name>A0ABT2QSF7_9STAP</name>
<protein>
    <submittedName>
        <fullName evidence="7">Zinc ABC transporter substrate-binding protein</fullName>
    </submittedName>
</protein>
<comment type="caution">
    <text evidence="7">The sequence shown here is derived from an EMBL/GenBank/DDBJ whole genome shotgun (WGS) entry which is preliminary data.</text>
</comment>
<dbReference type="NCBIfam" id="NF047355">
    <property type="entry name" value="ABC_bind_Mn_Staph"/>
    <property type="match status" value="1"/>
</dbReference>
<proteinExistence type="inferred from homology"/>
<dbReference type="SUPFAM" id="SSF53807">
    <property type="entry name" value="Helical backbone' metal receptor"/>
    <property type="match status" value="1"/>
</dbReference>
<evidence type="ECO:0000256" key="1">
    <source>
        <dbReference type="ARBA" id="ARBA00004196"/>
    </source>
</evidence>
<evidence type="ECO:0000256" key="5">
    <source>
        <dbReference type="RuleBase" id="RU003512"/>
    </source>
</evidence>
<evidence type="ECO:0000313" key="7">
    <source>
        <dbReference type="EMBL" id="MCU5746905.1"/>
    </source>
</evidence>
<feature type="signal peptide" evidence="6">
    <location>
        <begin position="1"/>
        <end position="19"/>
    </location>
</feature>
<dbReference type="EMBL" id="JAOPKZ010000016">
    <property type="protein sequence ID" value="MCU5746905.1"/>
    <property type="molecule type" value="Genomic_DNA"/>
</dbReference>
<evidence type="ECO:0000313" key="8">
    <source>
        <dbReference type="Proteomes" id="UP001209553"/>
    </source>
</evidence>
<organism evidence="7 8">
    <name type="scientific">Staphylococcus marylandisciuri</name>
    <dbReference type="NCBI Taxonomy" id="2981529"/>
    <lineage>
        <taxon>Bacteria</taxon>
        <taxon>Bacillati</taxon>
        <taxon>Bacillota</taxon>
        <taxon>Bacilli</taxon>
        <taxon>Bacillales</taxon>
        <taxon>Staphylococcaceae</taxon>
        <taxon>Staphylococcus</taxon>
    </lineage>
</organism>
<keyword evidence="8" id="KW-1185">Reference proteome</keyword>
<sequence length="313" mass="35406">MRKIITLLLIAALFLGACGGDSSKESHHDKDHKLKVVTTNSILFDMVKEIGGDHVEVHSIVPVGQDPHEYEVKPKDIKALTDADVILYNGLNLETGNGWFRKALAQAGKSEKDKSVVAVSNKVKPNYLKGAAHKDINRDPHAWLSLTNGIKYVVTIQNTLINFDKDHKSDYQEKGDKYKEKLDKLNKESHKKFRDIPKDRRNMITSEGAFKYFAQEYHINAGYIWEINTEKQGTPKQMEQAIKFVKNNKVKNLLVETSVDTKSMESLSEETNRAIYGKVFTDSIGKKGSRGDSYYKMMKSNIDTVHGSMAKQQ</sequence>
<dbReference type="PANTHER" id="PTHR42953:SF1">
    <property type="entry name" value="METAL-BINDING PROTEIN HI_0362-RELATED"/>
    <property type="match status" value="1"/>
</dbReference>
<dbReference type="PRINTS" id="PR00690">
    <property type="entry name" value="ADHESNFAMILY"/>
</dbReference>
<feature type="chain" id="PRO_5047333035" evidence="6">
    <location>
        <begin position="20"/>
        <end position="313"/>
    </location>
</feature>
<dbReference type="InterPro" id="IPR006128">
    <property type="entry name" value="Lipoprotein_PsaA-like"/>
</dbReference>
<evidence type="ECO:0000256" key="4">
    <source>
        <dbReference type="ARBA" id="ARBA00022729"/>
    </source>
</evidence>
<dbReference type="InterPro" id="IPR006129">
    <property type="entry name" value="AdhesinB"/>
</dbReference>
<dbReference type="PROSITE" id="PS51257">
    <property type="entry name" value="PROKAR_LIPOPROTEIN"/>
    <property type="match status" value="1"/>
</dbReference>
<accession>A0ABT2QSF7</accession>
<comment type="subcellular location">
    <subcellularLocation>
        <location evidence="1">Cell envelope</location>
    </subcellularLocation>
</comment>
<reference evidence="7 8" key="1">
    <citation type="journal article" date="2023" name="Int. J. Syst. Evol. Microbiol.">
        <title>Streptococcus sciuri sp. nov., Staphylococcus marylandisciuri sp. nov. and Staphylococcus americanisciuri sp. nov., isolated from faeces of eastern grey squirrel (Sciurus carolinensis).</title>
        <authorList>
            <person name="Volokhov D.V."/>
            <person name="Zagorodnyaya T.A."/>
            <person name="Furtak V.A."/>
            <person name="Nattanmai G."/>
            <person name="Randall L."/>
            <person name="Jose S."/>
            <person name="Gao Y."/>
            <person name="Eisenberg T."/>
            <person name="Delmonte P."/>
            <person name="Blom J."/>
            <person name="Mitchell K.K."/>
        </authorList>
    </citation>
    <scope>NUCLEOTIDE SEQUENCE [LARGE SCALE GENOMIC DNA]</scope>
    <source>
        <strain evidence="7 8">SQ8-PEA</strain>
    </source>
</reference>
<dbReference type="PANTHER" id="PTHR42953">
    <property type="entry name" value="HIGH-AFFINITY ZINC UPTAKE SYSTEM PROTEIN ZNUA-RELATED"/>
    <property type="match status" value="1"/>
</dbReference>